<sequence length="32" mass="3815">MVSGAISWRLDLPPTNRHHWKLGTENWQWGLK</sequence>
<organism evidence="1">
    <name type="scientific">Fusarium clavum</name>
    <dbReference type="NCBI Taxonomy" id="2594811"/>
    <lineage>
        <taxon>Eukaryota</taxon>
        <taxon>Fungi</taxon>
        <taxon>Dikarya</taxon>
        <taxon>Ascomycota</taxon>
        <taxon>Pezizomycotina</taxon>
        <taxon>Sordariomycetes</taxon>
        <taxon>Hypocreomycetidae</taxon>
        <taxon>Hypocreales</taxon>
        <taxon>Nectriaceae</taxon>
        <taxon>Fusarium</taxon>
        <taxon>Fusarium incarnatum-equiseti species complex</taxon>
    </lineage>
</organism>
<dbReference type="EMBL" id="CBMI010005076">
    <property type="protein sequence ID" value="CDL73412.1"/>
    <property type="molecule type" value="Genomic_DNA"/>
</dbReference>
<name>W1I9Y5_9HYPO</name>
<accession>W1I9Y5</accession>
<keyword evidence="1" id="KW-0496">Mitochondrion</keyword>
<protein>
    <submittedName>
        <fullName evidence="1">Unclassified</fullName>
    </submittedName>
</protein>
<reference evidence="1" key="1">
    <citation type="submission" date="2013-05" db="EMBL/GenBank/DDBJ databases">
        <title>Draft genome sequences of six wheat associated Fusarium spp. isolates.</title>
        <authorList>
            <person name="Moolhuijzen P.M."/>
            <person name="Manners J.M."/>
            <person name="Wilcox S."/>
            <person name="Bellgard M.I."/>
            <person name="Gardiner D.M."/>
        </authorList>
    </citation>
    <scope>NUCLEOTIDE SEQUENCE</scope>
    <source>
        <strain evidence="1">CS3069</strain>
    </source>
</reference>
<gene>
    <name evidence="1" type="ORF">BN850_0138000</name>
</gene>
<dbReference type="AlphaFoldDB" id="W1I9Y5"/>
<dbReference type="EMBL" id="HG321336">
    <property type="protein sequence ID" value="CEF82674.1"/>
    <property type="molecule type" value="Genomic_DNA"/>
</dbReference>
<proteinExistence type="predicted"/>
<feature type="non-terminal residue" evidence="1">
    <location>
        <position position="32"/>
    </location>
</feature>
<evidence type="ECO:0000313" key="1">
    <source>
        <dbReference type="EMBL" id="CDL73412.1"/>
    </source>
</evidence>
<geneLocation type="mitochondrion" evidence="1"/>